<proteinExistence type="predicted"/>
<name>A0ABU6NRP2_9BACI</name>
<protein>
    <recommendedName>
        <fullName evidence="1">Transcriptional repressor NrdR-like N-terminal domain-containing protein</fullName>
    </recommendedName>
</protein>
<keyword evidence="3" id="KW-1185">Reference proteome</keyword>
<feature type="domain" description="Transcriptional repressor NrdR-like N-terminal" evidence="1">
    <location>
        <begin position="1"/>
        <end position="39"/>
    </location>
</feature>
<accession>A0ABU6NRP2</accession>
<comment type="caution">
    <text evidence="2">The sequence shown here is derived from an EMBL/GenBank/DDBJ whole genome shotgun (WGS) entry which is preliminary data.</text>
</comment>
<dbReference type="Proteomes" id="UP001342826">
    <property type="component" value="Unassembled WGS sequence"/>
</dbReference>
<dbReference type="RefSeq" id="WP_328014546.1">
    <property type="nucleotide sequence ID" value="NZ_JARTFS010000001.1"/>
</dbReference>
<reference evidence="2 3" key="1">
    <citation type="submission" date="2023-03" db="EMBL/GenBank/DDBJ databases">
        <title>Bacillus Genome Sequencing.</title>
        <authorList>
            <person name="Dunlap C."/>
        </authorList>
    </citation>
    <scope>NUCLEOTIDE SEQUENCE [LARGE SCALE GENOMIC DNA]</scope>
    <source>
        <strain evidence="2 3">NRS-1717</strain>
    </source>
</reference>
<sequence>MKCPLCSGKLFVTDSKTVKDRIRRVRECKECLSRFPNYEIINLYECDPYIRRQLERKKAL</sequence>
<evidence type="ECO:0000313" key="2">
    <source>
        <dbReference type="EMBL" id="MED4399825.1"/>
    </source>
</evidence>
<gene>
    <name evidence="2" type="ORF">P9271_00430</name>
</gene>
<evidence type="ECO:0000259" key="1">
    <source>
        <dbReference type="Pfam" id="PF22811"/>
    </source>
</evidence>
<evidence type="ECO:0000313" key="3">
    <source>
        <dbReference type="Proteomes" id="UP001342826"/>
    </source>
</evidence>
<dbReference type="InterPro" id="IPR055173">
    <property type="entry name" value="NrdR-like_N"/>
</dbReference>
<dbReference type="Pfam" id="PF22811">
    <property type="entry name" value="Zn_ribbon_NrdR"/>
    <property type="match status" value="1"/>
</dbReference>
<organism evidence="2 3">
    <name type="scientific">Metabacillus fastidiosus</name>
    <dbReference type="NCBI Taxonomy" id="1458"/>
    <lineage>
        <taxon>Bacteria</taxon>
        <taxon>Bacillati</taxon>
        <taxon>Bacillota</taxon>
        <taxon>Bacilli</taxon>
        <taxon>Bacillales</taxon>
        <taxon>Bacillaceae</taxon>
        <taxon>Metabacillus</taxon>
    </lineage>
</organism>
<dbReference type="EMBL" id="JARTFS010000001">
    <property type="protein sequence ID" value="MED4399825.1"/>
    <property type="molecule type" value="Genomic_DNA"/>
</dbReference>